<protein>
    <recommendedName>
        <fullName evidence="1">PDZ domain-containing protein</fullName>
    </recommendedName>
</protein>
<accession>A0A3B1DWA7</accession>
<feature type="domain" description="PDZ" evidence="1">
    <location>
        <begin position="49"/>
        <end position="136"/>
    </location>
</feature>
<evidence type="ECO:0000313" key="2">
    <source>
        <dbReference type="EMBL" id="VAX40534.1"/>
    </source>
</evidence>
<dbReference type="Gene3D" id="2.30.42.10">
    <property type="match status" value="1"/>
</dbReference>
<dbReference type="SUPFAM" id="SSF50156">
    <property type="entry name" value="PDZ domain-like"/>
    <property type="match status" value="1"/>
</dbReference>
<dbReference type="SMART" id="SM00228">
    <property type="entry name" value="PDZ"/>
    <property type="match status" value="1"/>
</dbReference>
<name>A0A3B1DWA7_9ZZZZ</name>
<gene>
    <name evidence="2" type="ORF">MNBD_PLANCTO02-1241</name>
</gene>
<organism evidence="2">
    <name type="scientific">hydrothermal vent metagenome</name>
    <dbReference type="NCBI Taxonomy" id="652676"/>
    <lineage>
        <taxon>unclassified sequences</taxon>
        <taxon>metagenomes</taxon>
        <taxon>ecological metagenomes</taxon>
    </lineage>
</organism>
<evidence type="ECO:0000259" key="1">
    <source>
        <dbReference type="SMART" id="SM00228"/>
    </source>
</evidence>
<proteinExistence type="predicted"/>
<dbReference type="AlphaFoldDB" id="A0A3B1DWA7"/>
<sequence>MLRQLIQIRSLCAATITLGVITLTANLFAEDPSFQVGKVVVRVQTSTTKQYVIGLSASEKSISKSMRAQLPQLKGQGLLVQYVAKKSPAQKAKIKQYDILLTANKVSLKTVQDLQNVVQKAGKAKKPVTIEFLRAGKQQSVKLKPVLSSGVKQTFDPSEITEENISIPMLKKMFPQFGSEKMVIVSKNSDGSEFRITKTSDSKPRKIVVTQKGGKVYKVTEKELDKLP</sequence>
<feature type="non-terminal residue" evidence="2">
    <location>
        <position position="228"/>
    </location>
</feature>
<reference evidence="2" key="1">
    <citation type="submission" date="2018-06" db="EMBL/GenBank/DDBJ databases">
        <authorList>
            <person name="Zhirakovskaya E."/>
        </authorList>
    </citation>
    <scope>NUCLEOTIDE SEQUENCE</scope>
</reference>
<dbReference type="EMBL" id="UOGL01000455">
    <property type="protein sequence ID" value="VAX40534.1"/>
    <property type="molecule type" value="Genomic_DNA"/>
</dbReference>
<dbReference type="Pfam" id="PF13180">
    <property type="entry name" value="PDZ_2"/>
    <property type="match status" value="1"/>
</dbReference>
<dbReference type="InterPro" id="IPR036034">
    <property type="entry name" value="PDZ_sf"/>
</dbReference>
<dbReference type="InterPro" id="IPR001478">
    <property type="entry name" value="PDZ"/>
</dbReference>